<protein>
    <submittedName>
        <fullName evidence="1">Uncharacterized protein</fullName>
    </submittedName>
</protein>
<name>A0A2P2N6P2_RHIMU</name>
<dbReference type="EMBL" id="GGEC01057631">
    <property type="protein sequence ID" value="MBX38115.1"/>
    <property type="molecule type" value="Transcribed_RNA"/>
</dbReference>
<organism evidence="1">
    <name type="scientific">Rhizophora mucronata</name>
    <name type="common">Asiatic mangrove</name>
    <dbReference type="NCBI Taxonomy" id="61149"/>
    <lineage>
        <taxon>Eukaryota</taxon>
        <taxon>Viridiplantae</taxon>
        <taxon>Streptophyta</taxon>
        <taxon>Embryophyta</taxon>
        <taxon>Tracheophyta</taxon>
        <taxon>Spermatophyta</taxon>
        <taxon>Magnoliopsida</taxon>
        <taxon>eudicotyledons</taxon>
        <taxon>Gunneridae</taxon>
        <taxon>Pentapetalae</taxon>
        <taxon>rosids</taxon>
        <taxon>fabids</taxon>
        <taxon>Malpighiales</taxon>
        <taxon>Rhizophoraceae</taxon>
        <taxon>Rhizophora</taxon>
    </lineage>
</organism>
<dbReference type="AlphaFoldDB" id="A0A2P2N6P2"/>
<sequence>MDSCWIFILNLILDSVAGYCCSRILFWFNFAQIAVINGNFKEPTK</sequence>
<proteinExistence type="predicted"/>
<evidence type="ECO:0000313" key="1">
    <source>
        <dbReference type="EMBL" id="MBX38115.1"/>
    </source>
</evidence>
<accession>A0A2P2N6P2</accession>
<reference evidence="1" key="1">
    <citation type="submission" date="2018-02" db="EMBL/GenBank/DDBJ databases">
        <title>Rhizophora mucronata_Transcriptome.</title>
        <authorList>
            <person name="Meera S.P."/>
            <person name="Sreeshan A."/>
            <person name="Augustine A."/>
        </authorList>
    </citation>
    <scope>NUCLEOTIDE SEQUENCE</scope>
    <source>
        <tissue evidence="1">Leaf</tissue>
    </source>
</reference>